<evidence type="ECO:0000313" key="2">
    <source>
        <dbReference type="Proteomes" id="UP000247755"/>
    </source>
</evidence>
<organism evidence="1 2">
    <name type="scientific">Burkholderia pyrrocinia</name>
    <name type="common">Pseudomonas pyrrocinia</name>
    <dbReference type="NCBI Taxonomy" id="60550"/>
    <lineage>
        <taxon>Bacteria</taxon>
        <taxon>Pseudomonadati</taxon>
        <taxon>Pseudomonadota</taxon>
        <taxon>Betaproteobacteria</taxon>
        <taxon>Burkholderiales</taxon>
        <taxon>Burkholderiaceae</taxon>
        <taxon>Burkholderia</taxon>
        <taxon>Burkholderia cepacia complex</taxon>
    </lineage>
</organism>
<dbReference type="Gene3D" id="1.10.10.10">
    <property type="entry name" value="Winged helix-like DNA-binding domain superfamily/Winged helix DNA-binding domain"/>
    <property type="match status" value="1"/>
</dbReference>
<dbReference type="InterPro" id="IPR036388">
    <property type="entry name" value="WH-like_DNA-bd_sf"/>
</dbReference>
<gene>
    <name evidence="1" type="ORF">NA66_1003182</name>
</gene>
<dbReference type="EMBL" id="QJJY01000003">
    <property type="protein sequence ID" value="PXX38204.1"/>
    <property type="molecule type" value="Genomic_DNA"/>
</dbReference>
<dbReference type="RefSeq" id="WP_072438279.1">
    <property type="nucleotide sequence ID" value="NZ_QJJY01000003.1"/>
</dbReference>
<comment type="caution">
    <text evidence="1">The sequence shown here is derived from an EMBL/GenBank/DDBJ whole genome shotgun (WGS) entry which is preliminary data.</text>
</comment>
<accession>A0A318ISP9</accession>
<reference evidence="1 2" key="1">
    <citation type="submission" date="2018-05" db="EMBL/GenBank/DDBJ databases">
        <title>Comparative genomics of bacterial root endophytes of switchgrass collected from native prairies over two seasons.</title>
        <authorList>
            <person name="Tang Y."/>
        </authorList>
    </citation>
    <scope>NUCLEOTIDE SEQUENCE [LARGE SCALE GENOMIC DNA]</scope>
    <source>
        <strain evidence="1 2">NFIX32</strain>
    </source>
</reference>
<evidence type="ECO:0000313" key="1">
    <source>
        <dbReference type="EMBL" id="PXX38204.1"/>
    </source>
</evidence>
<sequence>MKPLSSELPEHLALNAFHNLFEEADGWSVMETTEPDHVGDIIVANDQGPSYLAVLKAFNEGRADRVTAFFAQALLEARTHAERQGMRPAVLIWVGSVSPSLINRLVEFHTAYGNREPFAVLSPDGTRYVQFPGLDISERSNQRNRSYSSGHSTQPRLTFSDLTQWMLKLLLATDIKGEGLIGAERKHYATATDLARTAGTSVMTATRLIHALKREGFIETKPFLKIVQRGKLAKRWKSEYQRPPLALPMKFLLPGAPDTQLHKLLKNERGVLGLFAAADALGFGHVKGVPPTIWVHDLMEAEHWRPLRRAKEGERPDLVLQQTGFPQSLDRGVVYRDGLRVTDIIQTWLDVSAHPARGAEQAAELEHGVLAGVVGESV</sequence>
<proteinExistence type="predicted"/>
<protein>
    <recommendedName>
        <fullName evidence="3">RpiR family transcriptional regulator</fullName>
    </recommendedName>
</protein>
<evidence type="ECO:0008006" key="3">
    <source>
        <dbReference type="Google" id="ProtNLM"/>
    </source>
</evidence>
<dbReference type="AlphaFoldDB" id="A0A318ISP9"/>
<dbReference type="Proteomes" id="UP000247755">
    <property type="component" value="Unassembled WGS sequence"/>
</dbReference>
<name>A0A318ISP9_BURPY</name>